<evidence type="ECO:0000313" key="3">
    <source>
        <dbReference type="Proteomes" id="UP000623608"/>
    </source>
</evidence>
<sequence>MRLDLPAAEPVEVGTGAEDVERQREEDEAGRDYGAAAKRPWSRAARMVATQRSRARSTRVRS</sequence>
<gene>
    <name evidence="2" type="ORF">Ate02nite_48690</name>
</gene>
<dbReference type="EMBL" id="BOMY01000033">
    <property type="protein sequence ID" value="GIF22139.1"/>
    <property type="molecule type" value="Genomic_DNA"/>
</dbReference>
<comment type="caution">
    <text evidence="2">The sequence shown here is derived from an EMBL/GenBank/DDBJ whole genome shotgun (WGS) entry which is preliminary data.</text>
</comment>
<accession>A0A919NQE7</accession>
<dbReference type="Proteomes" id="UP000623608">
    <property type="component" value="Unassembled WGS sequence"/>
</dbReference>
<evidence type="ECO:0000313" key="2">
    <source>
        <dbReference type="EMBL" id="GIF22139.1"/>
    </source>
</evidence>
<protein>
    <submittedName>
        <fullName evidence="2">Uncharacterized protein</fullName>
    </submittedName>
</protein>
<evidence type="ECO:0000256" key="1">
    <source>
        <dbReference type="SAM" id="MobiDB-lite"/>
    </source>
</evidence>
<organism evidence="2 3">
    <name type="scientific">Paractinoplanes tereljensis</name>
    <dbReference type="NCBI Taxonomy" id="571912"/>
    <lineage>
        <taxon>Bacteria</taxon>
        <taxon>Bacillati</taxon>
        <taxon>Actinomycetota</taxon>
        <taxon>Actinomycetes</taxon>
        <taxon>Micromonosporales</taxon>
        <taxon>Micromonosporaceae</taxon>
        <taxon>Paractinoplanes</taxon>
    </lineage>
</organism>
<keyword evidence="3" id="KW-1185">Reference proteome</keyword>
<feature type="compositionally biased region" description="Basic residues" evidence="1">
    <location>
        <begin position="53"/>
        <end position="62"/>
    </location>
</feature>
<name>A0A919NQE7_9ACTN</name>
<reference evidence="2" key="1">
    <citation type="submission" date="2021-01" db="EMBL/GenBank/DDBJ databases">
        <title>Whole genome shotgun sequence of Actinoplanes tereljensis NBRC 105297.</title>
        <authorList>
            <person name="Komaki H."/>
            <person name="Tamura T."/>
        </authorList>
    </citation>
    <scope>NUCLEOTIDE SEQUENCE</scope>
    <source>
        <strain evidence="2">NBRC 105297</strain>
    </source>
</reference>
<proteinExistence type="predicted"/>
<dbReference type="AlphaFoldDB" id="A0A919NQE7"/>
<feature type="region of interest" description="Disordered" evidence="1">
    <location>
        <begin position="1"/>
        <end position="62"/>
    </location>
</feature>